<evidence type="ECO:0000313" key="2">
    <source>
        <dbReference type="EMBL" id="VVP37163.1"/>
    </source>
</evidence>
<dbReference type="InterPro" id="IPR007540">
    <property type="entry name" value="Fimbrial_CS1-type"/>
</dbReference>
<proteinExistence type="predicted"/>
<dbReference type="GO" id="GO:0009289">
    <property type="term" value="C:pilus"/>
    <property type="evidence" value="ECO:0007669"/>
    <property type="project" value="InterPro"/>
</dbReference>
<sequence precursor="true">MTRKLIFGLFAVAAACASHPAFAAREVHQFEVFVTIPTQAFYVIPSDPTWIHREQQLPWNLTASTLGGLRKYFDVKNAAGSIEARLEGRPYLSNGTPADDIGLRVLFNGTVLSELESSEVVSLTDAAPGKRVLLEIVPMPPADGVYKPGNYFGNVNMIFNAVMPGA</sequence>
<dbReference type="AlphaFoldDB" id="A0A5E7NNE1"/>
<feature type="chain" id="PRO_5022761197" description="Fimbrial assembly protein" evidence="1">
    <location>
        <begin position="24"/>
        <end position="166"/>
    </location>
</feature>
<dbReference type="PROSITE" id="PS51257">
    <property type="entry name" value="PROKAR_LIPOPROTEIN"/>
    <property type="match status" value="1"/>
</dbReference>
<organism evidence="2 3">
    <name type="scientific">Pseudomonas fluorescens</name>
    <dbReference type="NCBI Taxonomy" id="294"/>
    <lineage>
        <taxon>Bacteria</taxon>
        <taxon>Pseudomonadati</taxon>
        <taxon>Pseudomonadota</taxon>
        <taxon>Gammaproteobacteria</taxon>
        <taxon>Pseudomonadales</taxon>
        <taxon>Pseudomonadaceae</taxon>
        <taxon>Pseudomonas</taxon>
    </lineage>
</organism>
<dbReference type="Pfam" id="PF04449">
    <property type="entry name" value="Fimbrial_CS1"/>
    <property type="match status" value="1"/>
</dbReference>
<evidence type="ECO:0000256" key="1">
    <source>
        <dbReference type="SAM" id="SignalP"/>
    </source>
</evidence>
<reference evidence="2 3" key="1">
    <citation type="submission" date="2019-09" db="EMBL/GenBank/DDBJ databases">
        <authorList>
            <person name="Chandra G."/>
            <person name="Truman W A."/>
        </authorList>
    </citation>
    <scope>NUCLEOTIDE SEQUENCE [LARGE SCALE GENOMIC DNA]</scope>
    <source>
        <strain evidence="2">PS880</strain>
    </source>
</reference>
<protein>
    <recommendedName>
        <fullName evidence="4">Fimbrial assembly protein</fullName>
    </recommendedName>
</protein>
<name>A0A5E7NNE1_PSEFL</name>
<keyword evidence="1" id="KW-0732">Signal</keyword>
<accession>A0A5E7NNE1</accession>
<evidence type="ECO:0008006" key="4">
    <source>
        <dbReference type="Google" id="ProtNLM"/>
    </source>
</evidence>
<dbReference type="OrthoDB" id="6631372at2"/>
<feature type="signal peptide" evidence="1">
    <location>
        <begin position="1"/>
        <end position="23"/>
    </location>
</feature>
<dbReference type="Proteomes" id="UP000375525">
    <property type="component" value="Unassembled WGS sequence"/>
</dbReference>
<evidence type="ECO:0000313" key="3">
    <source>
        <dbReference type="Proteomes" id="UP000375525"/>
    </source>
</evidence>
<gene>
    <name evidence="2" type="ORF">PS880_04651</name>
</gene>
<dbReference type="EMBL" id="CABVIH010000025">
    <property type="protein sequence ID" value="VVP37163.1"/>
    <property type="molecule type" value="Genomic_DNA"/>
</dbReference>
<dbReference type="Gene3D" id="2.60.40.2040">
    <property type="entry name" value="CFA/I fimbrial subunit E, pilin domain"/>
    <property type="match status" value="1"/>
</dbReference>
<dbReference type="RefSeq" id="WP_150781651.1">
    <property type="nucleotide sequence ID" value="NZ_CABVIH010000025.1"/>
</dbReference>